<keyword evidence="1" id="KW-1185">Reference proteome</keyword>
<dbReference type="Gene3D" id="3.15.10.30">
    <property type="entry name" value="Haemolymph juvenile hormone binding protein"/>
    <property type="match status" value="1"/>
</dbReference>
<dbReference type="AlphaFoldDB" id="A0A6P3YBH3"/>
<dbReference type="PANTHER" id="PTHR11008:SF32">
    <property type="entry name" value="CIRCADIAN CLOCK-CONTROLLED PROTEIN DAYWAKE-RELATED"/>
    <property type="match status" value="1"/>
</dbReference>
<organism evidence="1 2">
    <name type="scientific">Dinoponera quadriceps</name>
    <name type="common">South American ant</name>
    <dbReference type="NCBI Taxonomy" id="609295"/>
    <lineage>
        <taxon>Eukaryota</taxon>
        <taxon>Metazoa</taxon>
        <taxon>Ecdysozoa</taxon>
        <taxon>Arthropoda</taxon>
        <taxon>Hexapoda</taxon>
        <taxon>Insecta</taxon>
        <taxon>Pterygota</taxon>
        <taxon>Neoptera</taxon>
        <taxon>Endopterygota</taxon>
        <taxon>Hymenoptera</taxon>
        <taxon>Apocrita</taxon>
        <taxon>Aculeata</taxon>
        <taxon>Formicoidea</taxon>
        <taxon>Formicidae</taxon>
        <taxon>Ponerinae</taxon>
        <taxon>Ponerini</taxon>
        <taxon>Dinoponera</taxon>
    </lineage>
</organism>
<dbReference type="GeneID" id="106751353"/>
<dbReference type="InterPro" id="IPR010562">
    <property type="entry name" value="Haemolymph_juvenile_hormone-bd"/>
</dbReference>
<dbReference type="RefSeq" id="XP_014487718.1">
    <property type="nucleotide sequence ID" value="XM_014632232.1"/>
</dbReference>
<sequence length="136" mass="16026">MEVFNPQMNITCDYEINGRVLLLPLQGKGKSEMTLYNSTMTADAEFERYERHGESYLKLKKLDFHIKDTDLKVYFENLFGKDSNLGKEMNRLLNENSKIIFKEIKPAYEEICKQFITELADKIFYNFPLKKLLPPV</sequence>
<gene>
    <name evidence="2" type="primary">LOC106751353</name>
</gene>
<protein>
    <submittedName>
        <fullName evidence="2">Protein takeout-like</fullName>
    </submittedName>
</protein>
<dbReference type="KEGG" id="dqu:106751353"/>
<accession>A0A6P3YBH3</accession>
<dbReference type="PANTHER" id="PTHR11008">
    <property type="entry name" value="PROTEIN TAKEOUT-LIKE PROTEIN"/>
    <property type="match status" value="1"/>
</dbReference>
<dbReference type="SMART" id="SM00700">
    <property type="entry name" value="JHBP"/>
    <property type="match status" value="1"/>
</dbReference>
<reference evidence="2" key="1">
    <citation type="submission" date="2025-08" db="UniProtKB">
        <authorList>
            <consortium name="RefSeq"/>
        </authorList>
    </citation>
    <scope>IDENTIFICATION</scope>
</reference>
<evidence type="ECO:0000313" key="1">
    <source>
        <dbReference type="Proteomes" id="UP000515204"/>
    </source>
</evidence>
<dbReference type="GO" id="GO:0005615">
    <property type="term" value="C:extracellular space"/>
    <property type="evidence" value="ECO:0007669"/>
    <property type="project" value="TreeGrafter"/>
</dbReference>
<evidence type="ECO:0000313" key="2">
    <source>
        <dbReference type="RefSeq" id="XP_014487718.1"/>
    </source>
</evidence>
<dbReference type="OrthoDB" id="8190514at2759"/>
<proteinExistence type="predicted"/>
<name>A0A6P3YBH3_DINQU</name>
<dbReference type="Proteomes" id="UP000515204">
    <property type="component" value="Unplaced"/>
</dbReference>
<dbReference type="InterPro" id="IPR038606">
    <property type="entry name" value="To_sf"/>
</dbReference>
<dbReference type="Pfam" id="PF06585">
    <property type="entry name" value="JHBP"/>
    <property type="match status" value="1"/>
</dbReference>